<sequence>MLEAFRYVVSGDDPVRLLRPALPMAWPRLRLWISANREGLAVHRRISSAAGRWQEHGRRDADLFHGSTLDAALRWAAADRRNITLTPAERDFLEAGAALTRRRQRRTRLMAGALAVLLVVAVVAGLLAVRQSATLAEQGATLAGQRDAADSARLAAAAETVRGRDPVLGMLLSAAAGRLSPTAEARSSLLASAVDPAEAAFHDPGTGPGVLRALSADGRTLVSVSPDQVRIWDVGAGRRTGGFALDLAGRGLRGIALSADGKLLAVLDRRGAGVWETATGRPAGRRLAVSAEVEGGVAFSADRLLVTEGQGLTVWDWRTGRRTALATMEATAVHPGADYAVSGARRWALPSGREERGFPGVCADCAGVPAFSPDGRLLALAGHDGLTVFDARTRKEVTAFPDWETGARPVFSPDGRLLAGSGDRVRVYRLDADEPLLLDRPVSDPVDTVALAGERLRYLSEDTVVTLRLNLAGEDRMDDVRLTSGGTLATHEVGADRVVVGGHPLRIGRSDPYDVELSLAADGRRTAVRRGTGSVDVYDVATGRRLAHVRPRWAGAFEENAARLSPAGLWTAGEDAFTLWRVPGGERVTQVARPALLGWTVTAGGRLVGLDAGRLRLVDLRTGQPFGARLPFPAEPGAVWFSGDARQVAAEFTGKIGLWDTSTGRQLGGWLRMGAFASWDGRFSADGRLFAFASQDKTLSLWDVATGERIGPVIGLGDSARSVVFSPDGGEVSAVGRAGRVTRVPTAVGPLLKAVCARAGRSLTAAEWARHLPGRPYRKGC</sequence>
<dbReference type="SUPFAM" id="SSF50998">
    <property type="entry name" value="Quinoprotein alcohol dehydrogenase-like"/>
    <property type="match status" value="1"/>
</dbReference>
<keyword evidence="2" id="KW-1133">Transmembrane helix</keyword>
<keyword evidence="1" id="KW-0853">WD repeat</keyword>
<keyword evidence="2" id="KW-0472">Membrane</keyword>
<proteinExistence type="predicted"/>
<name>A0ABT0G6G6_9ACTN</name>
<dbReference type="PANTHER" id="PTHR19879:SF9">
    <property type="entry name" value="TRANSCRIPTION INITIATION FACTOR TFIID SUBUNIT 5"/>
    <property type="match status" value="1"/>
</dbReference>
<dbReference type="PANTHER" id="PTHR19879">
    <property type="entry name" value="TRANSCRIPTION INITIATION FACTOR TFIID"/>
    <property type="match status" value="1"/>
</dbReference>
<gene>
    <name evidence="4" type="ORF">MF672_041305</name>
</gene>
<organism evidence="4 5">
    <name type="scientific">Actinomadura luzonensis</name>
    <dbReference type="NCBI Taxonomy" id="2805427"/>
    <lineage>
        <taxon>Bacteria</taxon>
        <taxon>Bacillati</taxon>
        <taxon>Actinomycetota</taxon>
        <taxon>Actinomycetes</taxon>
        <taxon>Streptosporangiales</taxon>
        <taxon>Thermomonosporaceae</taxon>
        <taxon>Actinomadura</taxon>
    </lineage>
</organism>
<dbReference type="InterPro" id="IPR015943">
    <property type="entry name" value="WD40/YVTN_repeat-like_dom_sf"/>
</dbReference>
<evidence type="ECO:0000313" key="5">
    <source>
        <dbReference type="Proteomes" id="UP001317259"/>
    </source>
</evidence>
<keyword evidence="5" id="KW-1185">Reference proteome</keyword>
<dbReference type="EMBL" id="JAKRKC020000002">
    <property type="protein sequence ID" value="MCK2220193.1"/>
    <property type="molecule type" value="Genomic_DNA"/>
</dbReference>
<evidence type="ECO:0000259" key="3">
    <source>
        <dbReference type="Pfam" id="PF20703"/>
    </source>
</evidence>
<dbReference type="SUPFAM" id="SSF117289">
    <property type="entry name" value="Nucleoporin domain"/>
    <property type="match status" value="1"/>
</dbReference>
<evidence type="ECO:0000256" key="2">
    <source>
        <dbReference type="SAM" id="Phobius"/>
    </source>
</evidence>
<keyword evidence="2" id="KW-0812">Transmembrane</keyword>
<accession>A0ABT0G6G6</accession>
<feature type="repeat" description="WD" evidence="1">
    <location>
        <begin position="683"/>
        <end position="712"/>
    </location>
</feature>
<protein>
    <submittedName>
        <fullName evidence="4">WD40 repeat domain-containing protein</fullName>
    </submittedName>
</protein>
<feature type="transmembrane region" description="Helical" evidence="2">
    <location>
        <begin position="109"/>
        <end position="129"/>
    </location>
</feature>
<dbReference type="SMART" id="SM00320">
    <property type="entry name" value="WD40"/>
    <property type="match status" value="4"/>
</dbReference>
<comment type="caution">
    <text evidence="4">The sequence shown here is derived from an EMBL/GenBank/DDBJ whole genome shotgun (WGS) entry which is preliminary data.</text>
</comment>
<dbReference type="PROSITE" id="PS50082">
    <property type="entry name" value="WD_REPEATS_2"/>
    <property type="match status" value="1"/>
</dbReference>
<evidence type="ECO:0000313" key="4">
    <source>
        <dbReference type="EMBL" id="MCK2220193.1"/>
    </source>
</evidence>
<dbReference type="InterPro" id="IPR001680">
    <property type="entry name" value="WD40_rpt"/>
</dbReference>
<dbReference type="Proteomes" id="UP001317259">
    <property type="component" value="Unassembled WGS sequence"/>
</dbReference>
<reference evidence="4 5" key="1">
    <citation type="submission" date="2022-04" db="EMBL/GenBank/DDBJ databases">
        <title>Genome draft of Actinomadura sp. ATCC 31491.</title>
        <authorList>
            <person name="Shi X."/>
            <person name="Du Y."/>
        </authorList>
    </citation>
    <scope>NUCLEOTIDE SEQUENCE [LARGE SCALE GENOMIC DNA]</scope>
    <source>
        <strain evidence="4 5">ATCC 31491</strain>
    </source>
</reference>
<dbReference type="InterPro" id="IPR011047">
    <property type="entry name" value="Quinoprotein_ADH-like_sf"/>
</dbReference>
<feature type="domain" description="Novel STAND NTPase 1" evidence="3">
    <location>
        <begin position="6"/>
        <end position="60"/>
    </location>
</feature>
<dbReference type="InterPro" id="IPR049052">
    <property type="entry name" value="nSTAND1"/>
</dbReference>
<dbReference type="Pfam" id="PF20703">
    <property type="entry name" value="nSTAND1"/>
    <property type="match status" value="1"/>
</dbReference>
<dbReference type="Pfam" id="PF00400">
    <property type="entry name" value="WD40"/>
    <property type="match status" value="1"/>
</dbReference>
<dbReference type="Gene3D" id="2.130.10.10">
    <property type="entry name" value="YVTN repeat-like/Quinoprotein amine dehydrogenase"/>
    <property type="match status" value="3"/>
</dbReference>
<evidence type="ECO:0000256" key="1">
    <source>
        <dbReference type="PROSITE-ProRule" id="PRU00221"/>
    </source>
</evidence>